<dbReference type="InterPro" id="IPR016032">
    <property type="entry name" value="Sig_transdc_resp-reg_C-effctor"/>
</dbReference>
<dbReference type="PROSITE" id="PS00622">
    <property type="entry name" value="HTH_LUXR_1"/>
    <property type="match status" value="1"/>
</dbReference>
<feature type="domain" description="Response regulatory" evidence="7">
    <location>
        <begin position="11"/>
        <end position="125"/>
    </location>
</feature>
<keyword evidence="4" id="KW-0597">Phosphoprotein</keyword>
<feature type="coiled-coil region" evidence="5">
    <location>
        <begin position="104"/>
        <end position="131"/>
    </location>
</feature>
<proteinExistence type="predicted"/>
<dbReference type="CDD" id="cd06170">
    <property type="entry name" value="LuxR_C_like"/>
    <property type="match status" value="1"/>
</dbReference>
<evidence type="ECO:0000256" key="3">
    <source>
        <dbReference type="ARBA" id="ARBA00023163"/>
    </source>
</evidence>
<keyword evidence="1" id="KW-0805">Transcription regulation</keyword>
<evidence type="ECO:0000259" key="7">
    <source>
        <dbReference type="PROSITE" id="PS50110"/>
    </source>
</evidence>
<dbReference type="SUPFAM" id="SSF46894">
    <property type="entry name" value="C-terminal effector domain of the bipartite response regulators"/>
    <property type="match status" value="1"/>
</dbReference>
<dbReference type="PROSITE" id="PS50110">
    <property type="entry name" value="RESPONSE_REGULATORY"/>
    <property type="match status" value="1"/>
</dbReference>
<dbReference type="InterPro" id="IPR011006">
    <property type="entry name" value="CheY-like_superfamily"/>
</dbReference>
<dbReference type="CDD" id="cd17537">
    <property type="entry name" value="REC_FixJ"/>
    <property type="match status" value="1"/>
</dbReference>
<dbReference type="Pfam" id="PF00196">
    <property type="entry name" value="GerE"/>
    <property type="match status" value="1"/>
</dbReference>
<dbReference type="PRINTS" id="PR00038">
    <property type="entry name" value="HTHLUXR"/>
</dbReference>
<evidence type="ECO:0000259" key="6">
    <source>
        <dbReference type="PROSITE" id="PS50043"/>
    </source>
</evidence>
<dbReference type="SMART" id="SM00448">
    <property type="entry name" value="REC"/>
    <property type="match status" value="1"/>
</dbReference>
<dbReference type="Gene3D" id="1.10.10.10">
    <property type="entry name" value="Winged helix-like DNA-binding domain superfamily/Winged helix DNA-binding domain"/>
    <property type="match status" value="1"/>
</dbReference>
<gene>
    <name evidence="8" type="primary">todT_1</name>
    <name evidence="8" type="ORF">CA13_72910</name>
</gene>
<protein>
    <submittedName>
        <fullName evidence="8">Response regulator protein TodT</fullName>
    </submittedName>
</protein>
<evidence type="ECO:0000256" key="1">
    <source>
        <dbReference type="ARBA" id="ARBA00023015"/>
    </source>
</evidence>
<organism evidence="8 9">
    <name type="scientific">Novipirellula herctigrandis</name>
    <dbReference type="NCBI Taxonomy" id="2527986"/>
    <lineage>
        <taxon>Bacteria</taxon>
        <taxon>Pseudomonadati</taxon>
        <taxon>Planctomycetota</taxon>
        <taxon>Planctomycetia</taxon>
        <taxon>Pirellulales</taxon>
        <taxon>Pirellulaceae</taxon>
        <taxon>Novipirellula</taxon>
    </lineage>
</organism>
<feature type="domain" description="HTH luxR-type" evidence="6">
    <location>
        <begin position="141"/>
        <end position="206"/>
    </location>
</feature>
<keyword evidence="5" id="KW-0175">Coiled coil</keyword>
<name>A0A5C5YPA9_9BACT</name>
<dbReference type="EMBL" id="SJPJ01000002">
    <property type="protein sequence ID" value="TWT76792.1"/>
    <property type="molecule type" value="Genomic_DNA"/>
</dbReference>
<evidence type="ECO:0000313" key="9">
    <source>
        <dbReference type="Proteomes" id="UP000315010"/>
    </source>
</evidence>
<keyword evidence="9" id="KW-1185">Reference proteome</keyword>
<dbReference type="InterPro" id="IPR000792">
    <property type="entry name" value="Tscrpt_reg_LuxR_C"/>
</dbReference>
<dbReference type="SMART" id="SM00421">
    <property type="entry name" value="HTH_LUXR"/>
    <property type="match status" value="1"/>
</dbReference>
<dbReference type="PROSITE" id="PS50043">
    <property type="entry name" value="HTH_LUXR_2"/>
    <property type="match status" value="1"/>
</dbReference>
<sequence>MIKETQNKAATIFIVDDDDGARKGVQRLLDSYGYRTETFSSAKAFLDRSPIDAEGCLVLDHHMPEMTGMELLDELTGIDCKIPIVFLTAHGDIPTSVKAIKRGAEDFLSKLAEEKELIDAIERSLQRSRKTRDESDRKRCIQQRADSLTAREREVCSYVVAGWTNGQIGKQLGISERTVKAHRRAVMEKFEVSSLAELVRQTMVVGMQLPE</sequence>
<evidence type="ECO:0000256" key="4">
    <source>
        <dbReference type="PROSITE-ProRule" id="PRU00169"/>
    </source>
</evidence>
<evidence type="ECO:0000256" key="2">
    <source>
        <dbReference type="ARBA" id="ARBA00023125"/>
    </source>
</evidence>
<reference evidence="8 9" key="1">
    <citation type="submission" date="2019-02" db="EMBL/GenBank/DDBJ databases">
        <title>Deep-cultivation of Planctomycetes and their phenomic and genomic characterization uncovers novel biology.</title>
        <authorList>
            <person name="Wiegand S."/>
            <person name="Jogler M."/>
            <person name="Boedeker C."/>
            <person name="Pinto D."/>
            <person name="Vollmers J."/>
            <person name="Rivas-Marin E."/>
            <person name="Kohn T."/>
            <person name="Peeters S.H."/>
            <person name="Heuer A."/>
            <person name="Rast P."/>
            <person name="Oberbeckmann S."/>
            <person name="Bunk B."/>
            <person name="Jeske O."/>
            <person name="Meyerdierks A."/>
            <person name="Storesund J.E."/>
            <person name="Kallscheuer N."/>
            <person name="Luecker S."/>
            <person name="Lage O.M."/>
            <person name="Pohl T."/>
            <person name="Merkel B.J."/>
            <person name="Hornburger P."/>
            <person name="Mueller R.-W."/>
            <person name="Bruemmer F."/>
            <person name="Labrenz M."/>
            <person name="Spormann A.M."/>
            <person name="Op Den Camp H."/>
            <person name="Overmann J."/>
            <person name="Amann R."/>
            <person name="Jetten M.S.M."/>
            <person name="Mascher T."/>
            <person name="Medema M.H."/>
            <person name="Devos D.P."/>
            <person name="Kaster A.-K."/>
            <person name="Ovreas L."/>
            <person name="Rohde M."/>
            <person name="Galperin M.Y."/>
            <person name="Jogler C."/>
        </authorList>
    </citation>
    <scope>NUCLEOTIDE SEQUENCE [LARGE SCALE GENOMIC DNA]</scope>
    <source>
        <strain evidence="8 9">CA13</strain>
    </source>
</reference>
<dbReference type="AlphaFoldDB" id="A0A5C5YPA9"/>
<dbReference type="InterPro" id="IPR001789">
    <property type="entry name" value="Sig_transdc_resp-reg_receiver"/>
</dbReference>
<keyword evidence="2" id="KW-0238">DNA-binding</keyword>
<comment type="caution">
    <text evidence="8">The sequence shown here is derived from an EMBL/GenBank/DDBJ whole genome shotgun (WGS) entry which is preliminary data.</text>
</comment>
<dbReference type="Pfam" id="PF00072">
    <property type="entry name" value="Response_reg"/>
    <property type="match status" value="1"/>
</dbReference>
<dbReference type="PANTHER" id="PTHR44688:SF16">
    <property type="entry name" value="DNA-BINDING TRANSCRIPTIONAL ACTIVATOR DEVR_DOSR"/>
    <property type="match status" value="1"/>
</dbReference>
<dbReference type="GO" id="GO:0003677">
    <property type="term" value="F:DNA binding"/>
    <property type="evidence" value="ECO:0007669"/>
    <property type="project" value="UniProtKB-KW"/>
</dbReference>
<dbReference type="PANTHER" id="PTHR44688">
    <property type="entry name" value="DNA-BINDING TRANSCRIPTIONAL ACTIVATOR DEVR_DOSR"/>
    <property type="match status" value="1"/>
</dbReference>
<evidence type="ECO:0000256" key="5">
    <source>
        <dbReference type="SAM" id="Coils"/>
    </source>
</evidence>
<accession>A0A5C5YPA9</accession>
<keyword evidence="3" id="KW-0804">Transcription</keyword>
<dbReference type="Gene3D" id="3.40.50.2300">
    <property type="match status" value="1"/>
</dbReference>
<dbReference type="Proteomes" id="UP000315010">
    <property type="component" value="Unassembled WGS sequence"/>
</dbReference>
<feature type="modified residue" description="4-aspartylphosphate" evidence="4">
    <location>
        <position position="60"/>
    </location>
</feature>
<dbReference type="SUPFAM" id="SSF52172">
    <property type="entry name" value="CheY-like"/>
    <property type="match status" value="1"/>
</dbReference>
<dbReference type="InterPro" id="IPR036388">
    <property type="entry name" value="WH-like_DNA-bd_sf"/>
</dbReference>
<evidence type="ECO:0000313" key="8">
    <source>
        <dbReference type="EMBL" id="TWT76792.1"/>
    </source>
</evidence>
<dbReference type="GO" id="GO:0006355">
    <property type="term" value="P:regulation of DNA-templated transcription"/>
    <property type="evidence" value="ECO:0007669"/>
    <property type="project" value="InterPro"/>
</dbReference>
<dbReference type="GO" id="GO:0000160">
    <property type="term" value="P:phosphorelay signal transduction system"/>
    <property type="evidence" value="ECO:0007669"/>
    <property type="project" value="InterPro"/>
</dbReference>